<dbReference type="Pfam" id="PF03961">
    <property type="entry name" value="FapA"/>
    <property type="match status" value="1"/>
</dbReference>
<keyword evidence="1" id="KW-0175">Coiled coil</keyword>
<dbReference type="EMBL" id="JTFC01000026">
    <property type="protein sequence ID" value="RUS57343.1"/>
    <property type="molecule type" value="Genomic_DNA"/>
</dbReference>
<evidence type="ECO:0000313" key="3">
    <source>
        <dbReference type="EMBL" id="RUS57343.1"/>
    </source>
</evidence>
<dbReference type="InterPro" id="IPR046865">
    <property type="entry name" value="FapA_b_solenoid"/>
</dbReference>
<proteinExistence type="predicted"/>
<dbReference type="PANTHER" id="PTHR38032:SF1">
    <property type="entry name" value="RNA-BINDING PROTEIN KHPB N-TERMINAL DOMAIN-CONTAINING PROTEIN"/>
    <property type="match status" value="1"/>
</dbReference>
<dbReference type="InterPro" id="IPR005646">
    <property type="entry name" value="FapA"/>
</dbReference>
<name>A0A433RVP5_9BACL</name>
<comment type="caution">
    <text evidence="3">The sequence shown here is derived from an EMBL/GenBank/DDBJ whole genome shotgun (WGS) entry which is preliminary data.</text>
</comment>
<evidence type="ECO:0000259" key="2">
    <source>
        <dbReference type="Pfam" id="PF20250"/>
    </source>
</evidence>
<dbReference type="Pfam" id="PF20250">
    <property type="entry name" value="FapA_N"/>
    <property type="match status" value="1"/>
</dbReference>
<feature type="coiled-coil region" evidence="1">
    <location>
        <begin position="407"/>
        <end position="469"/>
    </location>
</feature>
<accession>A0A433RVP5</accession>
<dbReference type="OrthoDB" id="1279at2"/>
<gene>
    <name evidence="3" type="ORF">QI30_07120</name>
</gene>
<dbReference type="AlphaFoldDB" id="A0A433RVP5"/>
<evidence type="ECO:0000256" key="1">
    <source>
        <dbReference type="SAM" id="Coils"/>
    </source>
</evidence>
<feature type="domain" description="Flagellar Assembly Protein A N-terminal region" evidence="2">
    <location>
        <begin position="73"/>
        <end position="242"/>
    </location>
</feature>
<dbReference type="Proteomes" id="UP000288623">
    <property type="component" value="Unassembled WGS sequence"/>
</dbReference>
<organism evidence="3 4">
    <name type="scientific">Candidatus Kurthia intestinigallinarum</name>
    <dbReference type="NCBI Taxonomy" id="1562256"/>
    <lineage>
        <taxon>Bacteria</taxon>
        <taxon>Bacillati</taxon>
        <taxon>Bacillota</taxon>
        <taxon>Bacilli</taxon>
        <taxon>Bacillales</taxon>
        <taxon>Caryophanaceae</taxon>
        <taxon>Kurthia</taxon>
    </lineage>
</organism>
<dbReference type="PANTHER" id="PTHR38032">
    <property type="entry name" value="POLYMERASE-RELATED"/>
    <property type="match status" value="1"/>
</dbReference>
<dbReference type="RefSeq" id="WP_126990246.1">
    <property type="nucleotide sequence ID" value="NZ_JTFC01000026.1"/>
</dbReference>
<sequence length="523" mass="58580">MVLVENEFFEVYESLDKIFIRVHKEGFKLKDFETIMKQQRRLKLTSFQTLREALQTPAPEPYEIGIWLPVLVLSISKDSMTVSLQVNDTEDALVRNEAQLNKQIRMIADSMGLRCKLNHVTPEQVINEKNIIVGKGIEPERGADAVLNYFESPVIKPMIREDGRADYFDMNFICEIEENQWLGEKIPATEGESGINVYGEIVTALAGKDASLRYDPNSVYESEEEDRIVLRARHNGVLDISDGTVKLLQHLTIQGDVGIETGNLDFKGSILIKGTVTPGYRVRALGDISIEGNTGVTGAELIESIAGDVNIRGGIFGNHTMVVRAGKNIYAKHANDVLLEAMEDIYISNYAMGSNLVAQNVYLDEHRGKIIGGETSVTQSIKVAYAGNPHERRTNLSIVVPDRTERMAEARAFADESEKLKEEYKKREIQVAQLESFYDKMTQEQRFAFENSKQTAATLKKRIIQLDEQIQTVLLSVRMVGQEEISVTKEAYPGTVLQIGKFSSMLKKTTCGSFKIEGGKLNV</sequence>
<evidence type="ECO:0000313" key="4">
    <source>
        <dbReference type="Proteomes" id="UP000288623"/>
    </source>
</evidence>
<protein>
    <recommendedName>
        <fullName evidence="2">Flagellar Assembly Protein A N-terminal region domain-containing protein</fullName>
    </recommendedName>
</protein>
<dbReference type="InterPro" id="IPR046866">
    <property type="entry name" value="FapA_N"/>
</dbReference>
<keyword evidence="4" id="KW-1185">Reference proteome</keyword>
<reference evidence="3 4" key="1">
    <citation type="submission" date="2014-11" db="EMBL/GenBank/DDBJ databases">
        <title>Genome sequence and analysis of novel Kurthia sp.</title>
        <authorList>
            <person name="Lawson J.N."/>
            <person name="Gonzalez J.E."/>
            <person name="Rinauldi L."/>
            <person name="Xuan Z."/>
            <person name="Firman A."/>
            <person name="Shaddox L."/>
            <person name="Trudeau A."/>
            <person name="Shah S."/>
            <person name="Reiman D."/>
        </authorList>
    </citation>
    <scope>NUCLEOTIDE SEQUENCE [LARGE SCALE GENOMIC DNA]</scope>
    <source>
        <strain evidence="3 4">3B1D</strain>
    </source>
</reference>